<protein>
    <recommendedName>
        <fullName evidence="4">UrcA family protein</fullName>
    </recommendedName>
</protein>
<gene>
    <name evidence="2" type="ORF">FCE95_08180</name>
</gene>
<keyword evidence="1" id="KW-0732">Signal</keyword>
<evidence type="ECO:0008006" key="4">
    <source>
        <dbReference type="Google" id="ProtNLM"/>
    </source>
</evidence>
<feature type="signal peptide" evidence="1">
    <location>
        <begin position="1"/>
        <end position="20"/>
    </location>
</feature>
<feature type="chain" id="PRO_5020674533" description="UrcA family protein" evidence="1">
    <location>
        <begin position="21"/>
        <end position="96"/>
    </location>
</feature>
<organism evidence="2 3">
    <name type="scientific">Luteimonas gilva</name>
    <dbReference type="NCBI Taxonomy" id="2572684"/>
    <lineage>
        <taxon>Bacteria</taxon>
        <taxon>Pseudomonadati</taxon>
        <taxon>Pseudomonadota</taxon>
        <taxon>Gammaproteobacteria</taxon>
        <taxon>Lysobacterales</taxon>
        <taxon>Lysobacteraceae</taxon>
        <taxon>Luteimonas</taxon>
    </lineage>
</organism>
<dbReference type="EMBL" id="SZUA01000002">
    <property type="protein sequence ID" value="TKR30113.1"/>
    <property type="molecule type" value="Genomic_DNA"/>
</dbReference>
<comment type="caution">
    <text evidence="2">The sequence shown here is derived from an EMBL/GenBank/DDBJ whole genome shotgun (WGS) entry which is preliminary data.</text>
</comment>
<name>A0A4V5ZPR3_9GAMM</name>
<evidence type="ECO:0000256" key="1">
    <source>
        <dbReference type="SAM" id="SignalP"/>
    </source>
</evidence>
<sequence length="96" mass="10120">MNAKLSSLILFAAAPLAAAAASPSNALTVDCARLPSQRTVAEFTGIANFGHAYAARERLMSEVRRACKPGVRQVRLVRETRANEPDAALAVATEAP</sequence>
<accession>A0A4V5ZPR3</accession>
<evidence type="ECO:0000313" key="2">
    <source>
        <dbReference type="EMBL" id="TKR30113.1"/>
    </source>
</evidence>
<keyword evidence="3" id="KW-1185">Reference proteome</keyword>
<dbReference type="Proteomes" id="UP000308707">
    <property type="component" value="Unassembled WGS sequence"/>
</dbReference>
<dbReference type="AlphaFoldDB" id="A0A4V5ZPR3"/>
<reference evidence="2 3" key="1">
    <citation type="submission" date="2019-04" db="EMBL/GenBank/DDBJ databases">
        <title>Reference strain of H23.</title>
        <authorList>
            <person name="Luo X."/>
        </authorList>
    </citation>
    <scope>NUCLEOTIDE SEQUENCE [LARGE SCALE GENOMIC DNA]</scope>
    <source>
        <strain evidence="2 3">H23</strain>
    </source>
</reference>
<evidence type="ECO:0000313" key="3">
    <source>
        <dbReference type="Proteomes" id="UP000308707"/>
    </source>
</evidence>
<dbReference type="RefSeq" id="WP_137266542.1">
    <property type="nucleotide sequence ID" value="NZ_SZUA01000002.1"/>
</dbReference>
<proteinExistence type="predicted"/>
<dbReference type="OrthoDB" id="6028448at2"/>